<organism evidence="2 3">
    <name type="scientific">Nitrosomonas mobilis</name>
    <dbReference type="NCBI Taxonomy" id="51642"/>
    <lineage>
        <taxon>Bacteria</taxon>
        <taxon>Pseudomonadati</taxon>
        <taxon>Pseudomonadota</taxon>
        <taxon>Betaproteobacteria</taxon>
        <taxon>Nitrosomonadales</taxon>
        <taxon>Nitrosomonadaceae</taxon>
        <taxon>Nitrosomonas</taxon>
    </lineage>
</organism>
<dbReference type="Proteomes" id="UP000198729">
    <property type="component" value="Unassembled WGS sequence"/>
</dbReference>
<evidence type="ECO:0000256" key="1">
    <source>
        <dbReference type="SAM" id="Phobius"/>
    </source>
</evidence>
<keyword evidence="1" id="KW-0812">Transmembrane</keyword>
<keyword evidence="3" id="KW-1185">Reference proteome</keyword>
<dbReference type="AlphaFoldDB" id="A0A1G5SIE0"/>
<evidence type="ECO:0000313" key="2">
    <source>
        <dbReference type="EMBL" id="SCZ86139.1"/>
    </source>
</evidence>
<feature type="transmembrane region" description="Helical" evidence="1">
    <location>
        <begin position="30"/>
        <end position="46"/>
    </location>
</feature>
<dbReference type="STRING" id="51642.NSMM_490028"/>
<reference evidence="2 3" key="1">
    <citation type="submission" date="2016-10" db="EMBL/GenBank/DDBJ databases">
        <authorList>
            <person name="de Groot N.N."/>
        </authorList>
    </citation>
    <scope>NUCLEOTIDE SEQUENCE [LARGE SCALE GENOMIC DNA]</scope>
    <source>
        <strain evidence="2">1</strain>
    </source>
</reference>
<dbReference type="RefSeq" id="WP_143001915.1">
    <property type="nucleotide sequence ID" value="NZ_FMWO01000057.1"/>
</dbReference>
<sequence>MEAEWPELLQAGPVHDSLARTGAHRNYRSLETLFAFFIAIFFPFTLKENVLLKLSDVVLKSGRC</sequence>
<keyword evidence="1" id="KW-0472">Membrane</keyword>
<name>A0A1G5SIE0_9PROT</name>
<protein>
    <submittedName>
        <fullName evidence="2">Uncharacterized protein</fullName>
    </submittedName>
</protein>
<proteinExistence type="predicted"/>
<accession>A0A1G5SIE0</accession>
<gene>
    <name evidence="2" type="ORF">NSMM_490028</name>
</gene>
<keyword evidence="1" id="KW-1133">Transmembrane helix</keyword>
<dbReference type="EMBL" id="FMWO01000057">
    <property type="protein sequence ID" value="SCZ86139.1"/>
    <property type="molecule type" value="Genomic_DNA"/>
</dbReference>
<evidence type="ECO:0000313" key="3">
    <source>
        <dbReference type="Proteomes" id="UP000198729"/>
    </source>
</evidence>